<evidence type="ECO:0000256" key="6">
    <source>
        <dbReference type="ARBA" id="ARBA00022737"/>
    </source>
</evidence>
<evidence type="ECO:0000256" key="16">
    <source>
        <dbReference type="SAM" id="MobiDB-lite"/>
    </source>
</evidence>
<reference evidence="19" key="3">
    <citation type="submission" date="2025-09" db="UniProtKB">
        <authorList>
            <consortium name="Ensembl"/>
        </authorList>
    </citation>
    <scope>IDENTIFICATION</scope>
</reference>
<dbReference type="InterPro" id="IPR003599">
    <property type="entry name" value="Ig_sub"/>
</dbReference>
<keyword evidence="3" id="KW-1003">Cell membrane</keyword>
<dbReference type="SMART" id="SM00409">
    <property type="entry name" value="IG"/>
    <property type="match status" value="2"/>
</dbReference>
<evidence type="ECO:0000256" key="12">
    <source>
        <dbReference type="ARBA" id="ARBA00023319"/>
    </source>
</evidence>
<evidence type="ECO:0000256" key="8">
    <source>
        <dbReference type="ARBA" id="ARBA00022989"/>
    </source>
</evidence>
<comment type="similarity">
    <text evidence="2">Belongs to the nectin family.</text>
</comment>
<dbReference type="SMART" id="SM00408">
    <property type="entry name" value="IGc2"/>
    <property type="match status" value="2"/>
</dbReference>
<dbReference type="FunFam" id="2.60.40.10:FF:000560">
    <property type="entry name" value="Nectin cell adhesion molecule 4"/>
    <property type="match status" value="1"/>
</dbReference>
<keyword evidence="12" id="KW-0393">Immunoglobulin domain</keyword>
<feature type="domain" description="Ig-like" evidence="18">
    <location>
        <begin position="253"/>
        <end position="355"/>
    </location>
</feature>
<feature type="region of interest" description="Disordered" evidence="16">
    <location>
        <begin position="505"/>
        <end position="534"/>
    </location>
</feature>
<keyword evidence="9 17" id="KW-0472">Membrane</keyword>
<evidence type="ECO:0000256" key="2">
    <source>
        <dbReference type="ARBA" id="ARBA00007810"/>
    </source>
</evidence>
<dbReference type="Pfam" id="PF13927">
    <property type="entry name" value="Ig_3"/>
    <property type="match status" value="1"/>
</dbReference>
<evidence type="ECO:0000313" key="20">
    <source>
        <dbReference type="Proteomes" id="UP000007754"/>
    </source>
</evidence>
<reference evidence="19 20" key="1">
    <citation type="journal article" date="2010" name="Nature">
        <title>The genome of a songbird.</title>
        <authorList>
            <person name="Warren W.C."/>
            <person name="Clayton D.F."/>
            <person name="Ellegren H."/>
            <person name="Arnold A.P."/>
            <person name="Hillier L.W."/>
            <person name="Kunstner A."/>
            <person name="Searle S."/>
            <person name="White S."/>
            <person name="Vilella A.J."/>
            <person name="Fairley S."/>
            <person name="Heger A."/>
            <person name="Kong L."/>
            <person name="Ponting C.P."/>
            <person name="Jarvis E.D."/>
            <person name="Mello C.V."/>
            <person name="Minx P."/>
            <person name="Lovell P."/>
            <person name="Velho T.A."/>
            <person name="Ferris M."/>
            <person name="Balakrishnan C.N."/>
            <person name="Sinha S."/>
            <person name="Blatti C."/>
            <person name="London S.E."/>
            <person name="Li Y."/>
            <person name="Lin Y.C."/>
            <person name="George J."/>
            <person name="Sweedler J."/>
            <person name="Southey B."/>
            <person name="Gunaratne P."/>
            <person name="Watson M."/>
            <person name="Nam K."/>
            <person name="Backstrom N."/>
            <person name="Smeds L."/>
            <person name="Nabholz B."/>
            <person name="Itoh Y."/>
            <person name="Whitney O."/>
            <person name="Pfenning A.R."/>
            <person name="Howard J."/>
            <person name="Volker M."/>
            <person name="Skinner B.M."/>
            <person name="Griffin D.K."/>
            <person name="Ye L."/>
            <person name="McLaren W.M."/>
            <person name="Flicek P."/>
            <person name="Quesada V."/>
            <person name="Velasco G."/>
            <person name="Lopez-Otin C."/>
            <person name="Puente X.S."/>
            <person name="Olender T."/>
            <person name="Lancet D."/>
            <person name="Smit A.F."/>
            <person name="Hubley R."/>
            <person name="Konkel M.K."/>
            <person name="Walker J.A."/>
            <person name="Batzer M.A."/>
            <person name="Gu W."/>
            <person name="Pollock D.D."/>
            <person name="Chen L."/>
            <person name="Cheng Z."/>
            <person name="Eichler E.E."/>
            <person name="Stapley J."/>
            <person name="Slate J."/>
            <person name="Ekblom R."/>
            <person name="Birkhead T."/>
            <person name="Burke T."/>
            <person name="Burt D."/>
            <person name="Scharff C."/>
            <person name="Adam I."/>
            <person name="Richard H."/>
            <person name="Sultan M."/>
            <person name="Soldatov A."/>
            <person name="Lehrach H."/>
            <person name="Edwards S.V."/>
            <person name="Yang S.P."/>
            <person name="Li X."/>
            <person name="Graves T."/>
            <person name="Fulton L."/>
            <person name="Nelson J."/>
            <person name="Chinwalla A."/>
            <person name="Hou S."/>
            <person name="Mardis E.R."/>
            <person name="Wilson R.K."/>
        </authorList>
    </citation>
    <scope>NUCLEOTIDE SEQUENCE [LARGE SCALE GENOMIC DNA]</scope>
</reference>
<dbReference type="InterPro" id="IPR013783">
    <property type="entry name" value="Ig-like_fold"/>
</dbReference>
<evidence type="ECO:0000259" key="18">
    <source>
        <dbReference type="PROSITE" id="PS50835"/>
    </source>
</evidence>
<evidence type="ECO:0000256" key="17">
    <source>
        <dbReference type="SAM" id="Phobius"/>
    </source>
</evidence>
<keyword evidence="8 17" id="KW-1133">Transmembrane helix</keyword>
<feature type="transmembrane region" description="Helical" evidence="17">
    <location>
        <begin position="359"/>
        <end position="388"/>
    </location>
</feature>
<evidence type="ECO:0000256" key="1">
    <source>
        <dbReference type="ARBA" id="ARBA00004251"/>
    </source>
</evidence>
<evidence type="ECO:0000256" key="11">
    <source>
        <dbReference type="ARBA" id="ARBA00023180"/>
    </source>
</evidence>
<sequence>MSLGVPGGVLGCRGGFWGAPGGLGGGGSAGSVPAGVTGLSLRCPPGVTPLSPCPAGAGRVEVPRSVTAVLGQDVVLPCRYRAQEQERVVQVTWLKRGPGAAAAEVAVLNPEHGEHVQEPFTGRVLRHGRGHLGDGDIVLRNAVQGDEGDYECHLITFPMGSFEGRLTLRVLVPPLPILNPGPPLEEGQGRTLAASCTAEGSPVPTVRWETEVRGTNATRRSAHARSASVTSEFFLVPGRSMNGKSLTCVVAHPGLRHEKRITHLLSVAYLSDASVLGHTAEWQEGMEGAALTCLGDGNPPPTYNWTRVDAPLPAGVRAKGDTLLFQRPLAVADAGDYVCRVSNAWPPRRPEDTVRRVDLVSASVVVVGVIAAVLLCVLVIVVVVMTLYHKRKTQRISEKYEEELTLTRENSIRRLHSSHGSDPRAQLEETLQLRTESRQGSLRGDSLRGDSLRGDSLRGDSLRGDSLRGTSICSAMSEEPEGRSYSTLSTVREIETQTDVPVVPIVTAVSPPPPGGKDPKEEEEEGGGGGDPIKAAMTHFVQENGMLQAKPSSNGIYINGRGHLV</sequence>
<name>A0A674HGE4_TAEGU</name>
<dbReference type="GeneTree" id="ENSGT00940000157535"/>
<keyword evidence="11" id="KW-0325">Glycoprotein</keyword>
<feature type="domain" description="Ig-like" evidence="18">
    <location>
        <begin position="45"/>
        <end position="152"/>
    </location>
</feature>
<dbReference type="GO" id="GO:0005912">
    <property type="term" value="C:adherens junction"/>
    <property type="evidence" value="ECO:0007669"/>
    <property type="project" value="TreeGrafter"/>
</dbReference>
<proteinExistence type="inferred from homology"/>
<dbReference type="PANTHER" id="PTHR23277:SF11">
    <property type="entry name" value="NECTIN-4"/>
    <property type="match status" value="1"/>
</dbReference>
<dbReference type="Ensembl" id="ENSTGUT00000038881.1">
    <property type="protein sequence ID" value="ENSTGUP00000033648.1"/>
    <property type="gene ID" value="ENSTGUG00000024270.1"/>
</dbReference>
<evidence type="ECO:0000256" key="10">
    <source>
        <dbReference type="ARBA" id="ARBA00023157"/>
    </source>
</evidence>
<evidence type="ECO:0000256" key="14">
    <source>
        <dbReference type="ARBA" id="ARBA00082569"/>
    </source>
</evidence>
<accession>A0A674HGE4</accession>
<feature type="domain" description="Ig-like" evidence="18">
    <location>
        <begin position="173"/>
        <end position="252"/>
    </location>
</feature>
<comment type="subcellular location">
    <subcellularLocation>
        <location evidence="1">Cell membrane</location>
        <topology evidence="1">Single-pass type I membrane protein</topology>
    </subcellularLocation>
</comment>
<keyword evidence="6" id="KW-0677">Repeat</keyword>
<dbReference type="Pfam" id="PF08205">
    <property type="entry name" value="C2-set_2"/>
    <property type="match status" value="1"/>
</dbReference>
<keyword evidence="5" id="KW-0732">Signal</keyword>
<dbReference type="Gene3D" id="2.60.40.10">
    <property type="entry name" value="Immunoglobulins"/>
    <property type="match status" value="3"/>
</dbReference>
<dbReference type="InterPro" id="IPR051427">
    <property type="entry name" value="Nectin/Nectin-like"/>
</dbReference>
<keyword evidence="4 17" id="KW-0812">Transmembrane</keyword>
<dbReference type="Pfam" id="PF07686">
    <property type="entry name" value="V-set"/>
    <property type="match status" value="1"/>
</dbReference>
<evidence type="ECO:0000256" key="4">
    <source>
        <dbReference type="ARBA" id="ARBA00022692"/>
    </source>
</evidence>
<dbReference type="Proteomes" id="UP000007754">
    <property type="component" value="Chromosome 25"/>
</dbReference>
<dbReference type="AlphaFoldDB" id="A0A674HGE4"/>
<protein>
    <recommendedName>
        <fullName evidence="13">Nectin-4</fullName>
    </recommendedName>
    <alternativeName>
        <fullName evidence="14">Nectin cell adhesion molecule 4</fullName>
    </alternativeName>
    <alternativeName>
        <fullName evidence="15">Poliovirus receptor-related protein 4</fullName>
    </alternativeName>
</protein>
<evidence type="ECO:0000256" key="13">
    <source>
        <dbReference type="ARBA" id="ARBA00069653"/>
    </source>
</evidence>
<evidence type="ECO:0000256" key="7">
    <source>
        <dbReference type="ARBA" id="ARBA00022889"/>
    </source>
</evidence>
<dbReference type="InParanoid" id="A0A674HGE4"/>
<keyword evidence="7" id="KW-0130">Cell adhesion</keyword>
<evidence type="ECO:0000256" key="3">
    <source>
        <dbReference type="ARBA" id="ARBA00022475"/>
    </source>
</evidence>
<evidence type="ECO:0000313" key="19">
    <source>
        <dbReference type="Ensembl" id="ENSTGUP00000033648.1"/>
    </source>
</evidence>
<keyword evidence="20" id="KW-1185">Reference proteome</keyword>
<dbReference type="InterPro" id="IPR007110">
    <property type="entry name" value="Ig-like_dom"/>
</dbReference>
<dbReference type="SUPFAM" id="SSF48726">
    <property type="entry name" value="Immunoglobulin"/>
    <property type="match status" value="3"/>
</dbReference>
<dbReference type="PROSITE" id="PS50835">
    <property type="entry name" value="IG_LIKE"/>
    <property type="match status" value="3"/>
</dbReference>
<dbReference type="CDD" id="cd00096">
    <property type="entry name" value="Ig"/>
    <property type="match status" value="1"/>
</dbReference>
<evidence type="ECO:0000256" key="9">
    <source>
        <dbReference type="ARBA" id="ARBA00023136"/>
    </source>
</evidence>
<evidence type="ECO:0000256" key="5">
    <source>
        <dbReference type="ARBA" id="ARBA00022729"/>
    </source>
</evidence>
<dbReference type="InterPro" id="IPR013106">
    <property type="entry name" value="Ig_V-set"/>
</dbReference>
<feature type="region of interest" description="Disordered" evidence="16">
    <location>
        <begin position="434"/>
        <end position="487"/>
    </location>
</feature>
<evidence type="ECO:0000256" key="15">
    <source>
        <dbReference type="ARBA" id="ARBA00083947"/>
    </source>
</evidence>
<dbReference type="InterPro" id="IPR036179">
    <property type="entry name" value="Ig-like_dom_sf"/>
</dbReference>
<dbReference type="OMA" id="MFYESNG"/>
<dbReference type="InterPro" id="IPR013162">
    <property type="entry name" value="CD80_C2-set"/>
</dbReference>
<dbReference type="GO" id="GO:0007157">
    <property type="term" value="P:heterophilic cell-cell adhesion via plasma membrane cell adhesion molecules"/>
    <property type="evidence" value="ECO:0007669"/>
    <property type="project" value="TreeGrafter"/>
</dbReference>
<reference evidence="19" key="2">
    <citation type="submission" date="2025-08" db="UniProtKB">
        <authorList>
            <consortium name="Ensembl"/>
        </authorList>
    </citation>
    <scope>IDENTIFICATION</scope>
</reference>
<feature type="compositionally biased region" description="Basic and acidic residues" evidence="16">
    <location>
        <begin position="445"/>
        <end position="466"/>
    </location>
</feature>
<dbReference type="GO" id="GO:0005886">
    <property type="term" value="C:plasma membrane"/>
    <property type="evidence" value="ECO:0007669"/>
    <property type="project" value="UniProtKB-SubCell"/>
</dbReference>
<organism evidence="19 20">
    <name type="scientific">Taeniopygia guttata</name>
    <name type="common">Zebra finch</name>
    <name type="synonym">Poephila guttata</name>
    <dbReference type="NCBI Taxonomy" id="59729"/>
    <lineage>
        <taxon>Eukaryota</taxon>
        <taxon>Metazoa</taxon>
        <taxon>Chordata</taxon>
        <taxon>Craniata</taxon>
        <taxon>Vertebrata</taxon>
        <taxon>Euteleostomi</taxon>
        <taxon>Archelosauria</taxon>
        <taxon>Archosauria</taxon>
        <taxon>Dinosauria</taxon>
        <taxon>Saurischia</taxon>
        <taxon>Theropoda</taxon>
        <taxon>Coelurosauria</taxon>
        <taxon>Aves</taxon>
        <taxon>Neognathae</taxon>
        <taxon>Neoaves</taxon>
        <taxon>Telluraves</taxon>
        <taxon>Australaves</taxon>
        <taxon>Passeriformes</taxon>
        <taxon>Passeroidea</taxon>
        <taxon>Estrildidae</taxon>
        <taxon>Estrildinae</taxon>
        <taxon>Taeniopygia</taxon>
    </lineage>
</organism>
<keyword evidence="10" id="KW-1015">Disulfide bond</keyword>
<dbReference type="GO" id="GO:0007156">
    <property type="term" value="P:homophilic cell adhesion via plasma membrane adhesion molecules"/>
    <property type="evidence" value="ECO:0007669"/>
    <property type="project" value="TreeGrafter"/>
</dbReference>
<dbReference type="InterPro" id="IPR003598">
    <property type="entry name" value="Ig_sub2"/>
</dbReference>
<dbReference type="PANTHER" id="PTHR23277">
    <property type="entry name" value="NECTIN-RELATED"/>
    <property type="match status" value="1"/>
</dbReference>